<dbReference type="PANTHER" id="PTHR47737:SF1">
    <property type="entry name" value="GLYCINE BETAINE_PROLINE BETAINE TRANSPORT SYSTEM PERMEASE PROTEIN PROW"/>
    <property type="match status" value="1"/>
</dbReference>
<name>A0A3A4G4E3_9MICC</name>
<dbReference type="AlphaFoldDB" id="A0A3A4G4E3"/>
<dbReference type="OrthoDB" id="9787902at2"/>
<dbReference type="GO" id="GO:0015871">
    <property type="term" value="P:choline transport"/>
    <property type="evidence" value="ECO:0007669"/>
    <property type="project" value="TreeGrafter"/>
</dbReference>
<feature type="domain" description="ABC-type glycine betaine transport system substrate-binding" evidence="6">
    <location>
        <begin position="63"/>
        <end position="311"/>
    </location>
</feature>
<keyword evidence="4" id="KW-0472">Membrane</keyword>
<dbReference type="SUPFAM" id="SSF53850">
    <property type="entry name" value="Periplasmic binding protein-like II"/>
    <property type="match status" value="1"/>
</dbReference>
<dbReference type="PANTHER" id="PTHR47737">
    <property type="entry name" value="GLYCINE BETAINE/PROLINE BETAINE TRANSPORT SYSTEM PERMEASE PROTEIN PROW"/>
    <property type="match status" value="1"/>
</dbReference>
<feature type="compositionally biased region" description="Acidic residues" evidence="5">
    <location>
        <begin position="12"/>
        <end position="57"/>
    </location>
</feature>
<dbReference type="EMBL" id="QYZP01000001">
    <property type="protein sequence ID" value="RJN33239.1"/>
    <property type="molecule type" value="Genomic_DNA"/>
</dbReference>
<dbReference type="CDD" id="cd13639">
    <property type="entry name" value="PBP2_OpuAC_like"/>
    <property type="match status" value="1"/>
</dbReference>
<evidence type="ECO:0000313" key="7">
    <source>
        <dbReference type="EMBL" id="RJN33239.1"/>
    </source>
</evidence>
<evidence type="ECO:0000256" key="3">
    <source>
        <dbReference type="ARBA" id="ARBA00022475"/>
    </source>
</evidence>
<evidence type="ECO:0000256" key="1">
    <source>
        <dbReference type="ARBA" id="ARBA00004236"/>
    </source>
</evidence>
<gene>
    <name evidence="7" type="ORF">D3250_03785</name>
</gene>
<dbReference type="Gene3D" id="3.40.190.100">
    <property type="entry name" value="Glycine betaine-binding periplasmic protein, domain 2"/>
    <property type="match status" value="1"/>
</dbReference>
<accession>A0A3A4G4E3</accession>
<organism evidence="7 8">
    <name type="scientific">Nesterenkonia natronophila</name>
    <dbReference type="NCBI Taxonomy" id="2174932"/>
    <lineage>
        <taxon>Bacteria</taxon>
        <taxon>Bacillati</taxon>
        <taxon>Actinomycetota</taxon>
        <taxon>Actinomycetes</taxon>
        <taxon>Micrococcales</taxon>
        <taxon>Micrococcaceae</taxon>
        <taxon>Nesterenkonia</taxon>
    </lineage>
</organism>
<evidence type="ECO:0000256" key="4">
    <source>
        <dbReference type="ARBA" id="ARBA00023136"/>
    </source>
</evidence>
<dbReference type="Pfam" id="PF04069">
    <property type="entry name" value="OpuAC"/>
    <property type="match status" value="1"/>
</dbReference>
<keyword evidence="2" id="KW-0813">Transport</keyword>
<dbReference type="GO" id="GO:0005275">
    <property type="term" value="F:amine transmembrane transporter activity"/>
    <property type="evidence" value="ECO:0007669"/>
    <property type="project" value="TreeGrafter"/>
</dbReference>
<evidence type="ECO:0000313" key="8">
    <source>
        <dbReference type="Proteomes" id="UP000266615"/>
    </source>
</evidence>
<proteinExistence type="predicted"/>
<comment type="subcellular location">
    <subcellularLocation>
        <location evidence="1">Cell membrane</location>
    </subcellularLocation>
</comment>
<dbReference type="InterPro" id="IPR007210">
    <property type="entry name" value="ABC_Gly_betaine_transp_sub-bd"/>
</dbReference>
<dbReference type="Proteomes" id="UP000266615">
    <property type="component" value="Unassembled WGS sequence"/>
</dbReference>
<dbReference type="GO" id="GO:0031460">
    <property type="term" value="P:glycine betaine transport"/>
    <property type="evidence" value="ECO:0007669"/>
    <property type="project" value="TreeGrafter"/>
</dbReference>
<sequence length="322" mass="35083">MLGLTLAACGEDNGDNGEEPDDADVEDTDTDTDDDADEDADADADDADEDGDEDGEAAGDGGTVTLGIIPSWTDGLSLAYLWEAILEDEGYEVEIEEINDAAPLYTGVANGDIHVYPSAWPEVTHADYMEQYGDDLEDLGAYYEGAVLTLAVPEYTEIDSLEELADNADMFNGQVVGIEPGSGHMGVTADSVFPEYGLDDEFTLADSSTAAMLTELDNAINAEEDIVVTLWRPFWAYGEWDLKDLEDPEGALGEPETLNFIANSEFSSDFPEVADWMGEFELTDDEYAELEDLVVNEYEDDPEAGARAWMDNNSDLIEEIMD</sequence>
<protein>
    <submittedName>
        <fullName evidence="7">Glycine betaine ABC transporter substrate-binding protein</fullName>
    </submittedName>
</protein>
<reference evidence="7 8" key="1">
    <citation type="submission" date="2018-09" db="EMBL/GenBank/DDBJ databases">
        <title>Nesterenkonia natronophila sp. nov., an alkaliphilic actinobacteriume isolated from a soda lake, and emended description of the genus Nesterenkonia.</title>
        <authorList>
            <person name="Menes R.J."/>
            <person name="Iriarte A."/>
        </authorList>
    </citation>
    <scope>NUCLEOTIDE SEQUENCE [LARGE SCALE GENOMIC DNA]</scope>
    <source>
        <strain evidence="7 8">M8</strain>
    </source>
</reference>
<evidence type="ECO:0000256" key="2">
    <source>
        <dbReference type="ARBA" id="ARBA00022448"/>
    </source>
</evidence>
<feature type="region of interest" description="Disordered" evidence="5">
    <location>
        <begin position="1"/>
        <end position="64"/>
    </location>
</feature>
<comment type="caution">
    <text evidence="7">The sequence shown here is derived from an EMBL/GenBank/DDBJ whole genome shotgun (WGS) entry which is preliminary data.</text>
</comment>
<dbReference type="GO" id="GO:0043190">
    <property type="term" value="C:ATP-binding cassette (ABC) transporter complex"/>
    <property type="evidence" value="ECO:0007669"/>
    <property type="project" value="InterPro"/>
</dbReference>
<keyword evidence="8" id="KW-1185">Reference proteome</keyword>
<dbReference type="Gene3D" id="3.10.105.10">
    <property type="entry name" value="Dipeptide-binding Protein, Domain 3"/>
    <property type="match status" value="2"/>
</dbReference>
<keyword evidence="3" id="KW-1003">Cell membrane</keyword>
<evidence type="ECO:0000259" key="6">
    <source>
        <dbReference type="Pfam" id="PF04069"/>
    </source>
</evidence>
<evidence type="ECO:0000256" key="5">
    <source>
        <dbReference type="SAM" id="MobiDB-lite"/>
    </source>
</evidence>
<dbReference type="GO" id="GO:0015226">
    <property type="term" value="F:carnitine transmembrane transporter activity"/>
    <property type="evidence" value="ECO:0007669"/>
    <property type="project" value="TreeGrafter"/>
</dbReference>